<dbReference type="FunFam" id="1.10.10.10:FF:000001">
    <property type="entry name" value="LysR family transcriptional regulator"/>
    <property type="match status" value="1"/>
</dbReference>
<dbReference type="PRINTS" id="PR00039">
    <property type="entry name" value="HTHLYSR"/>
</dbReference>
<dbReference type="RefSeq" id="WP_045881724.1">
    <property type="nucleotide sequence ID" value="NZ_CP011110.1"/>
</dbReference>
<gene>
    <name evidence="6" type="ORF">PCL1606_16080</name>
</gene>
<protein>
    <submittedName>
        <fullName evidence="6">LysR family transcriptional regulator</fullName>
    </submittedName>
</protein>
<dbReference type="SUPFAM" id="SSF53850">
    <property type="entry name" value="Periplasmic binding protein-like II"/>
    <property type="match status" value="1"/>
</dbReference>
<dbReference type="Gene3D" id="3.40.190.10">
    <property type="entry name" value="Periplasmic binding protein-like II"/>
    <property type="match status" value="2"/>
</dbReference>
<dbReference type="SUPFAM" id="SSF46785">
    <property type="entry name" value="Winged helix' DNA-binding domain"/>
    <property type="match status" value="1"/>
</dbReference>
<feature type="domain" description="HTH lysR-type" evidence="5">
    <location>
        <begin position="19"/>
        <end position="76"/>
    </location>
</feature>
<dbReference type="PANTHER" id="PTHR30537">
    <property type="entry name" value="HTH-TYPE TRANSCRIPTIONAL REGULATOR"/>
    <property type="match status" value="1"/>
</dbReference>
<dbReference type="Proteomes" id="UP000032748">
    <property type="component" value="Chromosome"/>
</dbReference>
<dbReference type="InterPro" id="IPR036390">
    <property type="entry name" value="WH_DNA-bd_sf"/>
</dbReference>
<keyword evidence="3" id="KW-0238">DNA-binding</keyword>
<evidence type="ECO:0000256" key="4">
    <source>
        <dbReference type="ARBA" id="ARBA00023163"/>
    </source>
</evidence>
<dbReference type="KEGG" id="pcz:PCL1606_16080"/>
<organism evidence="6 7">
    <name type="scientific">Pseudomonas chlororaphis</name>
    <dbReference type="NCBI Taxonomy" id="587753"/>
    <lineage>
        <taxon>Bacteria</taxon>
        <taxon>Pseudomonadati</taxon>
        <taxon>Pseudomonadota</taxon>
        <taxon>Gammaproteobacteria</taxon>
        <taxon>Pseudomonadales</taxon>
        <taxon>Pseudomonadaceae</taxon>
        <taxon>Pseudomonas</taxon>
    </lineage>
</organism>
<dbReference type="InterPro" id="IPR036388">
    <property type="entry name" value="WH-like_DNA-bd_sf"/>
</dbReference>
<name>A0A0D5XVE9_9PSED</name>
<dbReference type="GO" id="GO:0003700">
    <property type="term" value="F:DNA-binding transcription factor activity"/>
    <property type="evidence" value="ECO:0007669"/>
    <property type="project" value="InterPro"/>
</dbReference>
<dbReference type="InterPro" id="IPR000847">
    <property type="entry name" value="LysR_HTH_N"/>
</dbReference>
<sequence>MKTDTFGEKKSQSNTRQLPPLSALRCFEAAARLESFTRAGEALHLTHGAISRAVRALEENLGTPLFERRSHRVFLTEAGHDLLRSVESAFDLIEATARKLRMPDKPATLVLSCEPTLLMRWLIPRMPAFFAAHPDIPLQLVAGGGPFTFAQGIDLAIRRNDFPWQRHTHAQWLFDEAIGPVCRPEQAALWTRDETGHSQLSNAAPRLHSATRAQAWDQWLNLKGLVQPPGKEQVFEHFYFSLQAAVAGLGLAIAPWQLVRDDLESGLLVAPFGFIADGSAYYLLSPEAIDADSPLARLLEWLRDQALPPGSAQLDAARPAP</sequence>
<evidence type="ECO:0000259" key="5">
    <source>
        <dbReference type="PROSITE" id="PS50931"/>
    </source>
</evidence>
<dbReference type="PANTHER" id="PTHR30537:SF74">
    <property type="entry name" value="HTH-TYPE TRANSCRIPTIONAL REGULATOR TRPI"/>
    <property type="match status" value="1"/>
</dbReference>
<accession>A0A0D5XVE9</accession>
<dbReference type="AlphaFoldDB" id="A0A0D5XVE9"/>
<comment type="similarity">
    <text evidence="1">Belongs to the LysR transcriptional regulatory family.</text>
</comment>
<dbReference type="Pfam" id="PF03466">
    <property type="entry name" value="LysR_substrate"/>
    <property type="match status" value="1"/>
</dbReference>
<proteinExistence type="inferred from homology"/>
<dbReference type="EMBL" id="CP011110">
    <property type="protein sequence ID" value="AKA23063.1"/>
    <property type="molecule type" value="Genomic_DNA"/>
</dbReference>
<reference evidence="6 7" key="1">
    <citation type="journal article" date="2015" name="Mol. Plant Microbe Interact.">
        <title>Comparative Genomic Analysis of Pseudomonas chlororaphis PCL1606 Reveals New Insight into Antifungal Compounds Involved in Biocontrol.</title>
        <authorList>
            <person name="Calderon C.E."/>
            <person name="Ramos C."/>
            <person name="de Vicente A."/>
            <person name="Cazorla F.M."/>
        </authorList>
    </citation>
    <scope>NUCLEOTIDE SEQUENCE [LARGE SCALE GENOMIC DNA]</scope>
    <source>
        <strain evidence="6 7">PCL1606</strain>
    </source>
</reference>
<evidence type="ECO:0000313" key="7">
    <source>
        <dbReference type="Proteomes" id="UP000032748"/>
    </source>
</evidence>
<evidence type="ECO:0000256" key="2">
    <source>
        <dbReference type="ARBA" id="ARBA00023015"/>
    </source>
</evidence>
<dbReference type="InterPro" id="IPR058163">
    <property type="entry name" value="LysR-type_TF_proteobact-type"/>
</dbReference>
<dbReference type="InterPro" id="IPR005119">
    <property type="entry name" value="LysR_subst-bd"/>
</dbReference>
<dbReference type="PROSITE" id="PS50931">
    <property type="entry name" value="HTH_LYSR"/>
    <property type="match status" value="1"/>
</dbReference>
<dbReference type="PATRIC" id="fig|587753.10.peg.1597"/>
<evidence type="ECO:0000256" key="3">
    <source>
        <dbReference type="ARBA" id="ARBA00023125"/>
    </source>
</evidence>
<dbReference type="OrthoDB" id="5526340at2"/>
<keyword evidence="4" id="KW-0804">Transcription</keyword>
<keyword evidence="2" id="KW-0805">Transcription regulation</keyword>
<dbReference type="Pfam" id="PF00126">
    <property type="entry name" value="HTH_1"/>
    <property type="match status" value="1"/>
</dbReference>
<evidence type="ECO:0000313" key="6">
    <source>
        <dbReference type="EMBL" id="AKA23063.1"/>
    </source>
</evidence>
<dbReference type="GO" id="GO:0043565">
    <property type="term" value="F:sequence-specific DNA binding"/>
    <property type="evidence" value="ECO:0007669"/>
    <property type="project" value="TreeGrafter"/>
</dbReference>
<dbReference type="GO" id="GO:0006351">
    <property type="term" value="P:DNA-templated transcription"/>
    <property type="evidence" value="ECO:0007669"/>
    <property type="project" value="TreeGrafter"/>
</dbReference>
<evidence type="ECO:0000256" key="1">
    <source>
        <dbReference type="ARBA" id="ARBA00009437"/>
    </source>
</evidence>
<dbReference type="Gene3D" id="1.10.10.10">
    <property type="entry name" value="Winged helix-like DNA-binding domain superfamily/Winged helix DNA-binding domain"/>
    <property type="match status" value="1"/>
</dbReference>